<sequence length="643" mass="74353">METLLPRVENIKLVIWDLDETFWQGTLSEEGVTSIPENIDLVKKLSKRGIINSIVSKNDFNTAKAQLQKIGIWEYFVFPAIDWRPKGMLVSNIIENCQLRSTNVLFLDDNHSNLEEAKFYNPNIHAHFPDFIPNILGHEAFAGKDDNTLSRLQQYKILEKKHEAQKSYDDNLQFLRASGIQIELINDLSSYADRIHELLQRTNQLNFTKIRLTKDETIKLIENPKQQTALIKAKDNFGNYGMVGFYSIDPKDKKLHHFVFSCRVLNLGIPQYIYAKLNFPDLDIIPEVAETLDSSQPDWITEVAATTSTVAQKHTSTREMPQKSHNWLFRGPCNYKQTLFYLSNSGVNITQETNYVANNLPVSTTHTVSLLNAITLTPHQKEQISAIPDIPFFDKRYFDTAISKQSPDCMVMALETDYTQHIYRHKKSGVNLPLGAQEGVLTDPADHSKLLEYFHKRGATLFSQSSLDNFKRDFDHLGLITPEQFLANLRQIRKWLPKEKHLILMNAPNTTGPQKERTNRLNQIVDEFVNNHHNTHLLDLRKLDDEAPELHETSTKFNRKTYLDIASVLLEMPLSVSPKKQARKISKWLIWKNEARMQYLETKTFLRKTIWLRLKHLNFILATEFLTEVGAEELLLSFYFPLA</sequence>
<dbReference type="Proteomes" id="UP000248688">
    <property type="component" value="Chromosome"/>
</dbReference>
<dbReference type="OrthoDB" id="323926at2"/>
<name>A0A2Z4IH65_9BACT</name>
<gene>
    <name evidence="1" type="ORF">DN752_09150</name>
</gene>
<dbReference type="NCBIfam" id="TIGR01681">
    <property type="entry name" value="HAD-SF-IIIC"/>
    <property type="match status" value="1"/>
</dbReference>
<dbReference type="RefSeq" id="WP_112783659.1">
    <property type="nucleotide sequence ID" value="NZ_CP030041.1"/>
</dbReference>
<dbReference type="InterPro" id="IPR010037">
    <property type="entry name" value="FkbH_domain"/>
</dbReference>
<dbReference type="KEGG" id="est:DN752_09150"/>
<dbReference type="NCBIfam" id="TIGR01686">
    <property type="entry name" value="FkbH"/>
    <property type="match status" value="1"/>
</dbReference>
<evidence type="ECO:0000313" key="2">
    <source>
        <dbReference type="Proteomes" id="UP000248688"/>
    </source>
</evidence>
<dbReference type="InterPro" id="IPR010033">
    <property type="entry name" value="HAD_SF_ppase_IIIC"/>
</dbReference>
<keyword evidence="2" id="KW-1185">Reference proteome</keyword>
<dbReference type="Gene3D" id="3.40.50.1000">
    <property type="entry name" value="HAD superfamily/HAD-like"/>
    <property type="match status" value="1"/>
</dbReference>
<dbReference type="EMBL" id="CP030041">
    <property type="protein sequence ID" value="AWW30275.1"/>
    <property type="molecule type" value="Genomic_DNA"/>
</dbReference>
<evidence type="ECO:0008006" key="3">
    <source>
        <dbReference type="Google" id="ProtNLM"/>
    </source>
</evidence>
<evidence type="ECO:0000313" key="1">
    <source>
        <dbReference type="EMBL" id="AWW30275.1"/>
    </source>
</evidence>
<reference evidence="1 2" key="1">
    <citation type="submission" date="2018-06" db="EMBL/GenBank/DDBJ databases">
        <title>Echinicola strongylocentroti sp. nov., isolated from a sea urchin Strongylocentrotus intermedius.</title>
        <authorList>
            <person name="Bae S.S."/>
        </authorList>
    </citation>
    <scope>NUCLEOTIDE SEQUENCE [LARGE SCALE GENOMIC DNA]</scope>
    <source>
        <strain evidence="1 2">MEBiC08714</strain>
    </source>
</reference>
<organism evidence="1 2">
    <name type="scientific">Echinicola strongylocentroti</name>
    <dbReference type="NCBI Taxonomy" id="1795355"/>
    <lineage>
        <taxon>Bacteria</taxon>
        <taxon>Pseudomonadati</taxon>
        <taxon>Bacteroidota</taxon>
        <taxon>Cytophagia</taxon>
        <taxon>Cytophagales</taxon>
        <taxon>Cyclobacteriaceae</taxon>
        <taxon>Echinicola</taxon>
    </lineage>
</organism>
<protein>
    <recommendedName>
        <fullName evidence="3">HAD-IIIC family phosphatase</fullName>
    </recommendedName>
</protein>
<dbReference type="InterPro" id="IPR023214">
    <property type="entry name" value="HAD_sf"/>
</dbReference>
<dbReference type="AlphaFoldDB" id="A0A2Z4IH65"/>
<proteinExistence type="predicted"/>
<dbReference type="InterPro" id="IPR036412">
    <property type="entry name" value="HAD-like_sf"/>
</dbReference>
<dbReference type="SUPFAM" id="SSF56784">
    <property type="entry name" value="HAD-like"/>
    <property type="match status" value="1"/>
</dbReference>
<accession>A0A2Z4IH65</accession>